<proteinExistence type="predicted"/>
<feature type="region of interest" description="Disordered" evidence="1">
    <location>
        <begin position="1"/>
        <end position="22"/>
    </location>
</feature>
<evidence type="ECO:0000313" key="3">
    <source>
        <dbReference type="Proteomes" id="UP000824205"/>
    </source>
</evidence>
<comment type="caution">
    <text evidence="2">The sequence shown here is derived from an EMBL/GenBank/DDBJ whole genome shotgun (WGS) entry which is preliminary data.</text>
</comment>
<feature type="compositionally biased region" description="Basic and acidic residues" evidence="1">
    <location>
        <begin position="1"/>
        <end position="11"/>
    </location>
</feature>
<reference evidence="2" key="1">
    <citation type="journal article" date="2021" name="PeerJ">
        <title>Extensive microbial diversity within the chicken gut microbiome revealed by metagenomics and culture.</title>
        <authorList>
            <person name="Gilroy R."/>
            <person name="Ravi A."/>
            <person name="Getino M."/>
            <person name="Pursley I."/>
            <person name="Horton D.L."/>
            <person name="Alikhan N.F."/>
            <person name="Baker D."/>
            <person name="Gharbi K."/>
            <person name="Hall N."/>
            <person name="Watson M."/>
            <person name="Adriaenssens E.M."/>
            <person name="Foster-Nyarko E."/>
            <person name="Jarju S."/>
            <person name="Secka A."/>
            <person name="Antonio M."/>
            <person name="Oren A."/>
            <person name="Chaudhuri R.R."/>
            <person name="La Ragione R."/>
            <person name="Hildebrand F."/>
            <person name="Pallen M.J."/>
        </authorList>
    </citation>
    <scope>NUCLEOTIDE SEQUENCE</scope>
    <source>
        <strain evidence="2">421</strain>
    </source>
</reference>
<evidence type="ECO:0000313" key="2">
    <source>
        <dbReference type="EMBL" id="HIW85027.1"/>
    </source>
</evidence>
<accession>A0A9D1RE61</accession>
<organism evidence="2 3">
    <name type="scientific">Candidatus Eubacterium faecipullorum</name>
    <dbReference type="NCBI Taxonomy" id="2838571"/>
    <lineage>
        <taxon>Bacteria</taxon>
        <taxon>Bacillati</taxon>
        <taxon>Bacillota</taxon>
        <taxon>Clostridia</taxon>
        <taxon>Eubacteriales</taxon>
        <taxon>Eubacteriaceae</taxon>
        <taxon>Eubacterium</taxon>
    </lineage>
</organism>
<reference evidence="2" key="2">
    <citation type="submission" date="2021-04" db="EMBL/GenBank/DDBJ databases">
        <authorList>
            <person name="Gilroy R."/>
        </authorList>
    </citation>
    <scope>NUCLEOTIDE SEQUENCE</scope>
    <source>
        <strain evidence="2">421</strain>
    </source>
</reference>
<evidence type="ECO:0000256" key="1">
    <source>
        <dbReference type="SAM" id="MobiDB-lite"/>
    </source>
</evidence>
<name>A0A9D1RE61_9FIRM</name>
<dbReference type="AlphaFoldDB" id="A0A9D1RE61"/>
<sequence>MNNKKFGEKELNQMLKSSGKSAGVDAASLKAAAESGKLNEYLGKKLSPEAQQKVQSVLSDKKALQKLLSGKEAQELLKKLGKE</sequence>
<gene>
    <name evidence="2" type="ORF">IAA48_00880</name>
</gene>
<protein>
    <submittedName>
        <fullName evidence="2">Uncharacterized protein</fullName>
    </submittedName>
</protein>
<dbReference type="Proteomes" id="UP000824205">
    <property type="component" value="Unassembled WGS sequence"/>
</dbReference>
<dbReference type="EMBL" id="DXGE01000004">
    <property type="protein sequence ID" value="HIW85027.1"/>
    <property type="molecule type" value="Genomic_DNA"/>
</dbReference>